<dbReference type="Proteomes" id="UP001281761">
    <property type="component" value="Unassembled WGS sequence"/>
</dbReference>
<keyword evidence="10 11" id="KW-0687">Ribonucleoprotein</keyword>
<dbReference type="GO" id="GO:1990904">
    <property type="term" value="C:ribonucleoprotein complex"/>
    <property type="evidence" value="ECO:0007669"/>
    <property type="project" value="UniProtKB-KW"/>
</dbReference>
<keyword evidence="9 11" id="KW-0539">Nucleus</keyword>
<dbReference type="InterPro" id="IPR027078">
    <property type="entry name" value="snRNP-E"/>
</dbReference>
<dbReference type="InterPro" id="IPR010920">
    <property type="entry name" value="LSM_dom_sf"/>
</dbReference>
<evidence type="ECO:0000256" key="4">
    <source>
        <dbReference type="ARBA" id="ARBA00022490"/>
    </source>
</evidence>
<dbReference type="InterPro" id="IPR001163">
    <property type="entry name" value="Sm_dom_euk/arc"/>
</dbReference>
<comment type="function">
    <text evidence="11">Plays a role in pre-mRNA splicing as a core component of the spliceosomal U1, U2, U4 and U5 small nuclear ribonucleoproteins (snRNPs), the building blocks of the spliceosome.</text>
</comment>
<keyword evidence="6 11" id="KW-0747">Spliceosome</keyword>
<keyword evidence="4" id="KW-0963">Cytoplasm</keyword>
<evidence type="ECO:0000256" key="11">
    <source>
        <dbReference type="RuleBase" id="RU365053"/>
    </source>
</evidence>
<evidence type="ECO:0000256" key="10">
    <source>
        <dbReference type="ARBA" id="ARBA00023274"/>
    </source>
</evidence>
<evidence type="ECO:0000313" key="13">
    <source>
        <dbReference type="EMBL" id="KAK2964474.1"/>
    </source>
</evidence>
<dbReference type="SUPFAM" id="SSF50182">
    <property type="entry name" value="Sm-like ribonucleoproteins"/>
    <property type="match status" value="1"/>
</dbReference>
<sequence>MSRQPKKASASPINVIFKFFREQTRVEIWLYENTRMRIEGVIRGFDEFMNIVLSDACEVHVKTGKRDPLHTILLKADTIVSLCPAQLQE</sequence>
<protein>
    <recommendedName>
        <fullName evidence="11">Small nuclear ribonucleoprotein E</fullName>
        <shortName evidence="11">snRNP-E</shortName>
    </recommendedName>
    <alternativeName>
        <fullName evidence="11">Sm protein E</fullName>
    </alternativeName>
</protein>
<evidence type="ECO:0000256" key="3">
    <source>
        <dbReference type="ARBA" id="ARBA00006850"/>
    </source>
</evidence>
<comment type="caution">
    <text evidence="13">The sequence shown here is derived from an EMBL/GenBank/DDBJ whole genome shotgun (WGS) entry which is preliminary data.</text>
</comment>
<proteinExistence type="inferred from homology"/>
<evidence type="ECO:0000259" key="12">
    <source>
        <dbReference type="PROSITE" id="PS52002"/>
    </source>
</evidence>
<dbReference type="InterPro" id="IPR047575">
    <property type="entry name" value="Sm"/>
</dbReference>
<comment type="similarity">
    <text evidence="3 11">Belongs to the snRNP Sm proteins family.</text>
</comment>
<dbReference type="SMART" id="SM00651">
    <property type="entry name" value="Sm"/>
    <property type="match status" value="1"/>
</dbReference>
<accession>A0ABQ9YLP6</accession>
<keyword evidence="14" id="KW-1185">Reference proteome</keyword>
<evidence type="ECO:0000313" key="14">
    <source>
        <dbReference type="Proteomes" id="UP001281761"/>
    </source>
</evidence>
<dbReference type="CDD" id="cd01718">
    <property type="entry name" value="Sm_E"/>
    <property type="match status" value="1"/>
</dbReference>
<comment type="subcellular location">
    <subcellularLocation>
        <location evidence="2">Cytoplasm</location>
    </subcellularLocation>
    <subcellularLocation>
        <location evidence="1 11">Nucleus</location>
    </subcellularLocation>
</comment>
<keyword evidence="7 11" id="KW-0694">RNA-binding</keyword>
<evidence type="ECO:0000256" key="1">
    <source>
        <dbReference type="ARBA" id="ARBA00004123"/>
    </source>
</evidence>
<dbReference type="Gene3D" id="2.30.30.100">
    <property type="match status" value="1"/>
</dbReference>
<evidence type="ECO:0000256" key="8">
    <source>
        <dbReference type="ARBA" id="ARBA00023187"/>
    </source>
</evidence>
<reference evidence="13 14" key="1">
    <citation type="journal article" date="2022" name="bioRxiv">
        <title>Genomics of Preaxostyla Flagellates Illuminates Evolutionary Transitions and the Path Towards Mitochondrial Loss.</title>
        <authorList>
            <person name="Novak L.V.F."/>
            <person name="Treitli S.C."/>
            <person name="Pyrih J."/>
            <person name="Halakuc P."/>
            <person name="Pipaliya S.V."/>
            <person name="Vacek V."/>
            <person name="Brzon O."/>
            <person name="Soukal P."/>
            <person name="Eme L."/>
            <person name="Dacks J.B."/>
            <person name="Karnkowska A."/>
            <person name="Elias M."/>
            <person name="Hampl V."/>
        </authorList>
    </citation>
    <scope>NUCLEOTIDE SEQUENCE [LARGE SCALE GENOMIC DNA]</scope>
    <source>
        <strain evidence="13">NAU3</strain>
        <tissue evidence="13">Gut</tissue>
    </source>
</reference>
<name>A0ABQ9YLP6_9EUKA</name>
<organism evidence="13 14">
    <name type="scientific">Blattamonas nauphoetae</name>
    <dbReference type="NCBI Taxonomy" id="2049346"/>
    <lineage>
        <taxon>Eukaryota</taxon>
        <taxon>Metamonada</taxon>
        <taxon>Preaxostyla</taxon>
        <taxon>Oxymonadida</taxon>
        <taxon>Blattamonas</taxon>
    </lineage>
</organism>
<dbReference type="Pfam" id="PF01423">
    <property type="entry name" value="LSM"/>
    <property type="match status" value="1"/>
</dbReference>
<evidence type="ECO:0000256" key="7">
    <source>
        <dbReference type="ARBA" id="ARBA00022884"/>
    </source>
</evidence>
<dbReference type="EMBL" id="JARBJD010000002">
    <property type="protein sequence ID" value="KAK2964474.1"/>
    <property type="molecule type" value="Genomic_DNA"/>
</dbReference>
<evidence type="ECO:0000256" key="2">
    <source>
        <dbReference type="ARBA" id="ARBA00004496"/>
    </source>
</evidence>
<evidence type="ECO:0000256" key="9">
    <source>
        <dbReference type="ARBA" id="ARBA00023242"/>
    </source>
</evidence>
<dbReference type="PROSITE" id="PS52002">
    <property type="entry name" value="SM"/>
    <property type="match status" value="1"/>
</dbReference>
<keyword evidence="8 11" id="KW-0508">mRNA splicing</keyword>
<dbReference type="PANTHER" id="PTHR11193">
    <property type="entry name" value="SMALL NUCLEAR RIBONUCLEOPROTEIN E"/>
    <property type="match status" value="1"/>
</dbReference>
<keyword evidence="5 11" id="KW-0507">mRNA processing</keyword>
<gene>
    <name evidence="13" type="ORF">BLNAU_390</name>
</gene>
<feature type="domain" description="Sm" evidence="12">
    <location>
        <begin position="13"/>
        <end position="88"/>
    </location>
</feature>
<evidence type="ECO:0000256" key="5">
    <source>
        <dbReference type="ARBA" id="ARBA00022664"/>
    </source>
</evidence>
<evidence type="ECO:0000256" key="6">
    <source>
        <dbReference type="ARBA" id="ARBA00022728"/>
    </source>
</evidence>